<evidence type="ECO:0000256" key="5">
    <source>
        <dbReference type="ARBA" id="ARBA00022859"/>
    </source>
</evidence>
<dbReference type="InParanoid" id="A0A3B1J2Y8"/>
<dbReference type="Gene3D" id="3.30.40.10">
    <property type="entry name" value="Zinc/RING finger domain, C3HC4 (zinc finger)"/>
    <property type="match status" value="1"/>
</dbReference>
<evidence type="ECO:0000259" key="8">
    <source>
        <dbReference type="PROSITE" id="PS50188"/>
    </source>
</evidence>
<dbReference type="Proteomes" id="UP000018467">
    <property type="component" value="Unassembled WGS sequence"/>
</dbReference>
<evidence type="ECO:0000259" key="7">
    <source>
        <dbReference type="PROSITE" id="PS50089"/>
    </source>
</evidence>
<dbReference type="Bgee" id="ENSAMXG00000032107">
    <property type="expression patterns" value="Expressed in pharyngeal gill and 14 other cell types or tissues"/>
</dbReference>
<keyword evidence="5" id="KW-0391">Immunity</keyword>
<dbReference type="Pfam" id="PF14484">
    <property type="entry name" value="FISNA"/>
    <property type="match status" value="1"/>
</dbReference>
<dbReference type="GO" id="GO:0005737">
    <property type="term" value="C:cytoplasm"/>
    <property type="evidence" value="ECO:0007669"/>
    <property type="project" value="UniProtKB-ARBA"/>
</dbReference>
<reference evidence="9" key="3">
    <citation type="submission" date="2025-08" db="UniProtKB">
        <authorList>
            <consortium name="Ensembl"/>
        </authorList>
    </citation>
    <scope>IDENTIFICATION</scope>
</reference>
<dbReference type="SMART" id="SM00589">
    <property type="entry name" value="PRY"/>
    <property type="match status" value="1"/>
</dbReference>
<dbReference type="Pfam" id="PF15227">
    <property type="entry name" value="zf-C3HC4_4"/>
    <property type="match status" value="1"/>
</dbReference>
<dbReference type="GO" id="GO:0045087">
    <property type="term" value="P:innate immune response"/>
    <property type="evidence" value="ECO:0007669"/>
    <property type="project" value="UniProtKB-KW"/>
</dbReference>
<dbReference type="SMART" id="SM00184">
    <property type="entry name" value="RING"/>
    <property type="match status" value="1"/>
</dbReference>
<dbReference type="GeneTree" id="ENSGT00940000154395"/>
<keyword evidence="2" id="KW-0479">Metal-binding</keyword>
<reference evidence="9" key="4">
    <citation type="submission" date="2025-09" db="UniProtKB">
        <authorList>
            <consortium name="Ensembl"/>
        </authorList>
    </citation>
    <scope>IDENTIFICATION</scope>
</reference>
<dbReference type="PROSITE" id="PS00518">
    <property type="entry name" value="ZF_RING_1"/>
    <property type="match status" value="1"/>
</dbReference>
<reference evidence="10" key="2">
    <citation type="journal article" date="2014" name="Nat. Commun.">
        <title>The cavefish genome reveals candidate genes for eye loss.</title>
        <authorList>
            <person name="McGaugh S.E."/>
            <person name="Gross J.B."/>
            <person name="Aken B."/>
            <person name="Blin M."/>
            <person name="Borowsky R."/>
            <person name="Chalopin D."/>
            <person name="Hinaux H."/>
            <person name="Jeffery W.R."/>
            <person name="Keene A."/>
            <person name="Ma L."/>
            <person name="Minx P."/>
            <person name="Murphy D."/>
            <person name="O'Quin K.E."/>
            <person name="Retaux S."/>
            <person name="Rohner N."/>
            <person name="Searle S.M."/>
            <person name="Stahl B.A."/>
            <person name="Tabin C."/>
            <person name="Volff J.N."/>
            <person name="Yoshizawa M."/>
            <person name="Warren W.C."/>
        </authorList>
    </citation>
    <scope>NUCLEOTIDE SEQUENCE [LARGE SCALE GENOMIC DNA]</scope>
    <source>
        <strain evidence="10">female</strain>
    </source>
</reference>
<dbReference type="InterPro" id="IPR003879">
    <property type="entry name" value="Butyrophylin_SPRY"/>
</dbReference>
<dbReference type="SUPFAM" id="SSF57850">
    <property type="entry name" value="RING/U-box"/>
    <property type="match status" value="1"/>
</dbReference>
<dbReference type="InterPro" id="IPR001870">
    <property type="entry name" value="B30.2/SPRY"/>
</dbReference>
<dbReference type="InterPro" id="IPR043136">
    <property type="entry name" value="B30.2/SPRY_sf"/>
</dbReference>
<dbReference type="Pfam" id="PF00622">
    <property type="entry name" value="SPRY"/>
    <property type="match status" value="1"/>
</dbReference>
<evidence type="ECO:0000256" key="2">
    <source>
        <dbReference type="ARBA" id="ARBA00022723"/>
    </source>
</evidence>
<evidence type="ECO:0000256" key="4">
    <source>
        <dbReference type="ARBA" id="ARBA00022833"/>
    </source>
</evidence>
<reference evidence="10" key="1">
    <citation type="submission" date="2013-03" db="EMBL/GenBank/DDBJ databases">
        <authorList>
            <person name="Jeffery W."/>
            <person name="Warren W."/>
            <person name="Wilson R.K."/>
        </authorList>
    </citation>
    <scope>NUCLEOTIDE SEQUENCE</scope>
    <source>
        <strain evidence="10">female</strain>
    </source>
</reference>
<dbReference type="PANTHER" id="PTHR25465:SF5">
    <property type="entry name" value="E3 UBIQUITIN_ISG15 LIGASE TRIM25-RELATED"/>
    <property type="match status" value="1"/>
</dbReference>
<dbReference type="PROSITE" id="PS50089">
    <property type="entry name" value="ZF_RING_2"/>
    <property type="match status" value="1"/>
</dbReference>
<dbReference type="InterPro" id="IPR013320">
    <property type="entry name" value="ConA-like_dom_sf"/>
</dbReference>
<dbReference type="SUPFAM" id="SSF49899">
    <property type="entry name" value="Concanavalin A-like lectins/glucanases"/>
    <property type="match status" value="1"/>
</dbReference>
<dbReference type="InterPro" id="IPR006574">
    <property type="entry name" value="PRY"/>
</dbReference>
<dbReference type="InterPro" id="IPR051051">
    <property type="entry name" value="E3_ubiq-ligase_TRIM/RNF"/>
</dbReference>
<proteinExistence type="predicted"/>
<keyword evidence="1" id="KW-0399">Innate immunity</keyword>
<feature type="domain" description="RING-type" evidence="7">
    <location>
        <begin position="15"/>
        <end position="58"/>
    </location>
</feature>
<dbReference type="SMART" id="SM01288">
    <property type="entry name" value="FISNA"/>
    <property type="match status" value="1"/>
</dbReference>
<name>A0A3B1J2Y8_ASTMX</name>
<dbReference type="Ensembl" id="ENSAMXT00000050636.1">
    <property type="protein sequence ID" value="ENSAMXP00000035704.1"/>
    <property type="gene ID" value="ENSAMXG00000032107.1"/>
</dbReference>
<evidence type="ECO:0000256" key="3">
    <source>
        <dbReference type="ARBA" id="ARBA00022771"/>
    </source>
</evidence>
<keyword evidence="4" id="KW-0862">Zinc</keyword>
<evidence type="ECO:0000256" key="1">
    <source>
        <dbReference type="ARBA" id="ARBA00022588"/>
    </source>
</evidence>
<dbReference type="Pfam" id="PF13765">
    <property type="entry name" value="PRY"/>
    <property type="match status" value="1"/>
</dbReference>
<evidence type="ECO:0000313" key="10">
    <source>
        <dbReference type="Proteomes" id="UP000018467"/>
    </source>
</evidence>
<dbReference type="InterPro" id="IPR013083">
    <property type="entry name" value="Znf_RING/FYVE/PHD"/>
</dbReference>
<dbReference type="PANTHER" id="PTHR25465">
    <property type="entry name" value="B-BOX DOMAIN CONTAINING"/>
    <property type="match status" value="1"/>
</dbReference>
<keyword evidence="10" id="KW-1185">Reference proteome</keyword>
<protein>
    <submittedName>
        <fullName evidence="9">Uncharacterized protein</fullName>
    </submittedName>
</protein>
<evidence type="ECO:0000256" key="6">
    <source>
        <dbReference type="PROSITE-ProRule" id="PRU00175"/>
    </source>
</evidence>
<dbReference type="GO" id="GO:0008270">
    <property type="term" value="F:zinc ion binding"/>
    <property type="evidence" value="ECO:0007669"/>
    <property type="project" value="UniProtKB-KW"/>
</dbReference>
<dbReference type="InterPro" id="IPR003877">
    <property type="entry name" value="SPRY_dom"/>
</dbReference>
<dbReference type="SMART" id="SM00449">
    <property type="entry name" value="SPRY"/>
    <property type="match status" value="1"/>
</dbReference>
<evidence type="ECO:0000313" key="9">
    <source>
        <dbReference type="Ensembl" id="ENSAMXP00000035704.1"/>
    </source>
</evidence>
<accession>A0A3B1J2Y8</accession>
<keyword evidence="3 6" id="KW-0863">Zinc-finger</keyword>
<dbReference type="AlphaFoldDB" id="A0A3B1J2Y8"/>
<dbReference type="InterPro" id="IPR017907">
    <property type="entry name" value="Znf_RING_CS"/>
</dbReference>
<dbReference type="PROSITE" id="PS50188">
    <property type="entry name" value="B302_SPRY"/>
    <property type="match status" value="1"/>
</dbReference>
<organism evidence="9 10">
    <name type="scientific">Astyanax mexicanus</name>
    <name type="common">Blind cave fish</name>
    <name type="synonym">Astyanax fasciatus mexicanus</name>
    <dbReference type="NCBI Taxonomy" id="7994"/>
    <lineage>
        <taxon>Eukaryota</taxon>
        <taxon>Metazoa</taxon>
        <taxon>Chordata</taxon>
        <taxon>Craniata</taxon>
        <taxon>Vertebrata</taxon>
        <taxon>Euteleostomi</taxon>
        <taxon>Actinopterygii</taxon>
        <taxon>Neopterygii</taxon>
        <taxon>Teleostei</taxon>
        <taxon>Ostariophysi</taxon>
        <taxon>Characiformes</taxon>
        <taxon>Characoidei</taxon>
        <taxon>Acestrorhamphidae</taxon>
        <taxon>Acestrorhamphinae</taxon>
        <taxon>Astyanax</taxon>
    </lineage>
</organism>
<dbReference type="InterPro" id="IPR029495">
    <property type="entry name" value="NACHT-assoc"/>
</dbReference>
<sequence>HPVTPPSRVQHVVPCGVCEQIQTDPVSITCGHTFCRQCINSCWDQSAPSGDFACPRCKKRSKTRPVLYPLMEETTKQHYCPPVSDDLPTVLEKHRTSVKNRYESLFEGFKTQENKILLNRIYTQLYIIEGESEGVNEEHEVLQMEKELWKQLQELPINCLDIFKPVEGTLGGMGAENIRAWMAEERKEDEGKEVQKLRTVLTKASPKGLLKKITFRLVDYIDGCDLTLDPNTANRYLSLSEENRRVEYGRQQPYPDHPERFDGWAQVLSRERVTGRCYWEAEWSGALAAVALSYKTISRKGGDSGFGRNEKSWSLKIYNNRYSVYHNNNSTDLPPPPSPSNRVGVYVDCPAGTLSFYTISSHTHTHSSHSPSSHTPLHTPSHAQTLTHLHTFYTTFTEPLYAGFYVFIDSSVRLCDIE</sequence>
<feature type="domain" description="B30.2/SPRY" evidence="8">
    <location>
        <begin position="205"/>
        <end position="418"/>
    </location>
</feature>
<dbReference type="PRINTS" id="PR01407">
    <property type="entry name" value="BUTYPHLNCDUF"/>
</dbReference>
<dbReference type="CDD" id="cd16040">
    <property type="entry name" value="SPRY_PRY_SNTX"/>
    <property type="match status" value="1"/>
</dbReference>
<dbReference type="Gene3D" id="2.60.120.920">
    <property type="match status" value="1"/>
</dbReference>
<dbReference type="InterPro" id="IPR001841">
    <property type="entry name" value="Znf_RING"/>
</dbReference>